<feature type="transmembrane region" description="Helical" evidence="6">
    <location>
        <begin position="187"/>
        <end position="209"/>
    </location>
</feature>
<dbReference type="InterPro" id="IPR049326">
    <property type="entry name" value="Rhodopsin_dom_fungi"/>
</dbReference>
<dbReference type="GO" id="GO:0016020">
    <property type="term" value="C:membrane"/>
    <property type="evidence" value="ECO:0007669"/>
    <property type="project" value="UniProtKB-SubCell"/>
</dbReference>
<evidence type="ECO:0000259" key="7">
    <source>
        <dbReference type="Pfam" id="PF20684"/>
    </source>
</evidence>
<evidence type="ECO:0000256" key="6">
    <source>
        <dbReference type="SAM" id="Phobius"/>
    </source>
</evidence>
<keyword evidence="4 6" id="KW-0472">Membrane</keyword>
<gene>
    <name evidence="8" type="ORF">ANIA_05059</name>
</gene>
<evidence type="ECO:0000256" key="3">
    <source>
        <dbReference type="ARBA" id="ARBA00022989"/>
    </source>
</evidence>
<dbReference type="InterPro" id="IPR052337">
    <property type="entry name" value="SAT4-like"/>
</dbReference>
<dbReference type="Pfam" id="PF20684">
    <property type="entry name" value="Fung_rhodopsin"/>
    <property type="match status" value="1"/>
</dbReference>
<dbReference type="PANTHER" id="PTHR33048">
    <property type="entry name" value="PTH11-LIKE INTEGRAL MEMBRANE PROTEIN (AFU_ORTHOLOGUE AFUA_5G11245)"/>
    <property type="match status" value="1"/>
</dbReference>
<dbReference type="KEGG" id="ani:ANIA_05059"/>
<keyword evidence="3 6" id="KW-1133">Transmembrane helix</keyword>
<keyword evidence="2 6" id="KW-0812">Transmembrane</keyword>
<organism evidence="8 9">
    <name type="scientific">Emericella nidulans (strain FGSC A4 / ATCC 38163 / CBS 112.46 / NRRL 194 / M139)</name>
    <name type="common">Aspergillus nidulans</name>
    <dbReference type="NCBI Taxonomy" id="227321"/>
    <lineage>
        <taxon>Eukaryota</taxon>
        <taxon>Fungi</taxon>
        <taxon>Dikarya</taxon>
        <taxon>Ascomycota</taxon>
        <taxon>Pezizomycotina</taxon>
        <taxon>Eurotiomycetes</taxon>
        <taxon>Eurotiomycetidae</taxon>
        <taxon>Eurotiales</taxon>
        <taxon>Aspergillaceae</taxon>
        <taxon>Aspergillus</taxon>
        <taxon>Aspergillus subgen. Nidulantes</taxon>
    </lineage>
</organism>
<feature type="transmembrane region" description="Helical" evidence="6">
    <location>
        <begin position="264"/>
        <end position="287"/>
    </location>
</feature>
<dbReference type="eggNOG" id="ENOG502SNMK">
    <property type="taxonomic scope" value="Eukaryota"/>
</dbReference>
<feature type="transmembrane region" description="Helical" evidence="6">
    <location>
        <begin position="221"/>
        <end position="244"/>
    </location>
</feature>
<feature type="transmembrane region" description="Helical" evidence="6">
    <location>
        <begin position="21"/>
        <end position="42"/>
    </location>
</feature>
<dbReference type="AlphaFoldDB" id="Q5B321"/>
<dbReference type="HOGENOM" id="CLU_028200_0_1_1"/>
<name>Q5B321_EMENI</name>
<evidence type="ECO:0000256" key="5">
    <source>
        <dbReference type="ARBA" id="ARBA00038359"/>
    </source>
</evidence>
<evidence type="ECO:0000256" key="4">
    <source>
        <dbReference type="ARBA" id="ARBA00023136"/>
    </source>
</evidence>
<protein>
    <recommendedName>
        <fullName evidence="7">Rhodopsin domain-containing protein</fullName>
    </recommendedName>
</protein>
<feature type="transmembrane region" description="Helical" evidence="6">
    <location>
        <begin position="63"/>
        <end position="86"/>
    </location>
</feature>
<dbReference type="OMA" id="IFMCSPV"/>
<dbReference type="EMBL" id="BN001303">
    <property type="protein sequence ID" value="CBF76179.1"/>
    <property type="molecule type" value="Genomic_DNA"/>
</dbReference>
<keyword evidence="9" id="KW-1185">Reference proteome</keyword>
<dbReference type="GeneID" id="2872860"/>
<comment type="subcellular location">
    <subcellularLocation>
        <location evidence="1">Membrane</location>
        <topology evidence="1">Multi-pass membrane protein</topology>
    </subcellularLocation>
</comment>
<reference evidence="9" key="2">
    <citation type="journal article" date="2009" name="Fungal Genet. Biol.">
        <title>The 2008 update of the Aspergillus nidulans genome annotation: a community effort.</title>
        <authorList>
            <person name="Wortman J.R."/>
            <person name="Gilsenan J.M."/>
            <person name="Joardar V."/>
            <person name="Deegan J."/>
            <person name="Clutterbuck J."/>
            <person name="Andersen M.R."/>
            <person name="Archer D."/>
            <person name="Bencina M."/>
            <person name="Braus G."/>
            <person name="Coutinho P."/>
            <person name="von Dohren H."/>
            <person name="Doonan J."/>
            <person name="Driessen A.J."/>
            <person name="Durek P."/>
            <person name="Espeso E."/>
            <person name="Fekete E."/>
            <person name="Flipphi M."/>
            <person name="Estrada C.G."/>
            <person name="Geysens S."/>
            <person name="Goldman G."/>
            <person name="de Groot P.W."/>
            <person name="Hansen K."/>
            <person name="Harris S.D."/>
            <person name="Heinekamp T."/>
            <person name="Helmstaedt K."/>
            <person name="Henrissat B."/>
            <person name="Hofmann G."/>
            <person name="Homan T."/>
            <person name="Horio T."/>
            <person name="Horiuchi H."/>
            <person name="James S."/>
            <person name="Jones M."/>
            <person name="Karaffa L."/>
            <person name="Karanyi Z."/>
            <person name="Kato M."/>
            <person name="Keller N."/>
            <person name="Kelly D.E."/>
            <person name="Kiel J.A."/>
            <person name="Kim J.M."/>
            <person name="van der Klei I.J."/>
            <person name="Klis F.M."/>
            <person name="Kovalchuk A."/>
            <person name="Krasevec N."/>
            <person name="Kubicek C.P."/>
            <person name="Liu B."/>
            <person name="Maccabe A."/>
            <person name="Meyer V."/>
            <person name="Mirabito P."/>
            <person name="Miskei M."/>
            <person name="Mos M."/>
            <person name="Mullins J."/>
            <person name="Nelson D.R."/>
            <person name="Nielsen J."/>
            <person name="Oakley B.R."/>
            <person name="Osmani S.A."/>
            <person name="Pakula T."/>
            <person name="Paszewski A."/>
            <person name="Paulsen I."/>
            <person name="Pilsyk S."/>
            <person name="Pocsi I."/>
            <person name="Punt P.J."/>
            <person name="Ram A.F."/>
            <person name="Ren Q."/>
            <person name="Robellet X."/>
            <person name="Robson G."/>
            <person name="Seiboth B."/>
            <person name="van Solingen P."/>
            <person name="Specht T."/>
            <person name="Sun J."/>
            <person name="Taheri-Talesh N."/>
            <person name="Takeshita N."/>
            <person name="Ussery D."/>
            <person name="vanKuyk P.A."/>
            <person name="Visser H."/>
            <person name="van de Vondervoort P.J."/>
            <person name="de Vries R.P."/>
            <person name="Walton J."/>
            <person name="Xiang X."/>
            <person name="Xiong Y."/>
            <person name="Zeng A.P."/>
            <person name="Brandt B.W."/>
            <person name="Cornell M.J."/>
            <person name="van den Hondel C.A."/>
            <person name="Visser J."/>
            <person name="Oliver S.G."/>
            <person name="Turner G."/>
        </authorList>
    </citation>
    <scope>GENOME REANNOTATION</scope>
    <source>
        <strain evidence="9">FGSC A4 / ATCC 38163 / CBS 112.46 / NRRL 194 / M139</strain>
    </source>
</reference>
<feature type="domain" description="Rhodopsin" evidence="7">
    <location>
        <begin position="57"/>
        <end position="287"/>
    </location>
</feature>
<dbReference type="OrthoDB" id="3529975at2759"/>
<evidence type="ECO:0000313" key="9">
    <source>
        <dbReference type="Proteomes" id="UP000000560"/>
    </source>
</evidence>
<evidence type="ECO:0000313" key="8">
    <source>
        <dbReference type="EMBL" id="CBF76179.1"/>
    </source>
</evidence>
<dbReference type="InParanoid" id="Q5B321"/>
<feature type="transmembrane region" description="Helical" evidence="6">
    <location>
        <begin position="106"/>
        <end position="130"/>
    </location>
</feature>
<reference evidence="9" key="1">
    <citation type="journal article" date="2005" name="Nature">
        <title>Sequencing of Aspergillus nidulans and comparative analysis with A. fumigatus and A. oryzae.</title>
        <authorList>
            <person name="Galagan J.E."/>
            <person name="Calvo S.E."/>
            <person name="Cuomo C."/>
            <person name="Ma L.J."/>
            <person name="Wortman J.R."/>
            <person name="Batzoglou S."/>
            <person name="Lee S.I."/>
            <person name="Basturkmen M."/>
            <person name="Spevak C.C."/>
            <person name="Clutterbuck J."/>
            <person name="Kapitonov V."/>
            <person name="Jurka J."/>
            <person name="Scazzocchio C."/>
            <person name="Farman M."/>
            <person name="Butler J."/>
            <person name="Purcell S."/>
            <person name="Harris S."/>
            <person name="Braus G.H."/>
            <person name="Draht O."/>
            <person name="Busch S."/>
            <person name="D'Enfert C."/>
            <person name="Bouchier C."/>
            <person name="Goldman G.H."/>
            <person name="Bell-Pedersen D."/>
            <person name="Griffiths-Jones S."/>
            <person name="Doonan J.H."/>
            <person name="Yu J."/>
            <person name="Vienken K."/>
            <person name="Pain A."/>
            <person name="Freitag M."/>
            <person name="Selker E.U."/>
            <person name="Archer D.B."/>
            <person name="Penalva M.A."/>
            <person name="Oakley B.R."/>
            <person name="Momany M."/>
            <person name="Tanaka T."/>
            <person name="Kumagai T."/>
            <person name="Asai K."/>
            <person name="Machida M."/>
            <person name="Nierman W.C."/>
            <person name="Denning D.W."/>
            <person name="Caddick M."/>
            <person name="Hynes M."/>
            <person name="Paoletti M."/>
            <person name="Fischer R."/>
            <person name="Miller B."/>
            <person name="Dyer P."/>
            <person name="Sachs M.S."/>
            <person name="Osmani S.A."/>
            <person name="Birren B.W."/>
        </authorList>
    </citation>
    <scope>NUCLEOTIDE SEQUENCE [LARGE SCALE GENOMIC DNA]</scope>
    <source>
        <strain evidence="9">FGSC A4 / ATCC 38163 / CBS 112.46 / NRRL 194 / M139</strain>
    </source>
</reference>
<comment type="similarity">
    <text evidence="5">Belongs to the SAT4 family.</text>
</comment>
<dbReference type="PANTHER" id="PTHR33048:SF47">
    <property type="entry name" value="INTEGRAL MEMBRANE PROTEIN-RELATED"/>
    <property type="match status" value="1"/>
</dbReference>
<sequence>MSTVSEASPVLDWYEDRGTPLQIHFIIMLALPVVAVALRFWSRAVMPSVGPGRRTIGRFWWDDWTALLATVSNTAVCILAIKMVQLGLGRHAVIVLPENITLFLRFLWAVYIIFIIGASIAKASALFFYARVFTQTRSRFRYSLWTLQAFNVLWLLGTILAVIFMCSPVAKVWNQSTPGHCRRPADIWLGSGVSSVFIDVLILVLPIPILWGLQMKPSRKFLAVLVIILGHLVVVVSIGRLASVAWTVQHLAMDPTSVNTVAPIFWHGSEIPIAVISVSLPSIFLLARRGFSHGMKSMFSMKTIPSSVWADESHVERAEPRPARSVSSIGLVPVRPVYIQNPVKCVTTDSGFTESITALPPIPEEPCEHRTPSVTAEYGSTSTLSTVLPQIPEEVHGRQTPQLTVDCGSTSPISWARATEAQLAELGHV</sequence>
<dbReference type="RefSeq" id="XP_662663.1">
    <property type="nucleotide sequence ID" value="XM_657571.1"/>
</dbReference>
<evidence type="ECO:0000256" key="1">
    <source>
        <dbReference type="ARBA" id="ARBA00004141"/>
    </source>
</evidence>
<proteinExistence type="inferred from homology"/>
<evidence type="ECO:0000256" key="2">
    <source>
        <dbReference type="ARBA" id="ARBA00022692"/>
    </source>
</evidence>
<accession>C8V822</accession>
<accession>Q5B321</accession>
<dbReference type="Proteomes" id="UP000000560">
    <property type="component" value="Chromosome III"/>
</dbReference>
<feature type="transmembrane region" description="Helical" evidence="6">
    <location>
        <begin position="142"/>
        <end position="167"/>
    </location>
</feature>